<dbReference type="InterPro" id="IPR027417">
    <property type="entry name" value="P-loop_NTPase"/>
</dbReference>
<keyword evidence="5" id="KW-0460">Magnesium</keyword>
<dbReference type="InterPro" id="IPR012675">
    <property type="entry name" value="Beta-grasp_dom_sf"/>
</dbReference>
<dbReference type="Gene3D" id="1.10.150.300">
    <property type="entry name" value="TGS-like domain"/>
    <property type="match status" value="1"/>
</dbReference>
<name>A0A6N2Z8B4_9FIRM</name>
<feature type="domain" description="OBG-type G" evidence="7">
    <location>
        <begin position="1"/>
        <end position="257"/>
    </location>
</feature>
<dbReference type="PANTHER" id="PTHR23305">
    <property type="entry name" value="OBG GTPASE FAMILY"/>
    <property type="match status" value="1"/>
</dbReference>
<dbReference type="SUPFAM" id="SSF52540">
    <property type="entry name" value="P-loop containing nucleoside triphosphate hydrolases"/>
    <property type="match status" value="1"/>
</dbReference>
<dbReference type="PRINTS" id="PR00326">
    <property type="entry name" value="GTP1OBG"/>
</dbReference>
<accession>A0A6N2Z8B4</accession>
<dbReference type="GO" id="GO:0046872">
    <property type="term" value="F:metal ion binding"/>
    <property type="evidence" value="ECO:0007669"/>
    <property type="project" value="UniProtKB-KW"/>
</dbReference>
<dbReference type="InterPro" id="IPR012676">
    <property type="entry name" value="TGS-like"/>
</dbReference>
<dbReference type="Pfam" id="PF01926">
    <property type="entry name" value="MMR_HSR1"/>
    <property type="match status" value="1"/>
</dbReference>
<reference evidence="9" key="1">
    <citation type="submission" date="2019-11" db="EMBL/GenBank/DDBJ databases">
        <authorList>
            <person name="Feng L."/>
        </authorList>
    </citation>
    <scope>NUCLEOTIDE SEQUENCE</scope>
    <source>
        <strain evidence="9">IbartlettiiLFYP30</strain>
    </source>
</reference>
<dbReference type="InterPro" id="IPR006073">
    <property type="entry name" value="GTP-bd"/>
</dbReference>
<dbReference type="PROSITE" id="PS51880">
    <property type="entry name" value="TGS"/>
    <property type="match status" value="1"/>
</dbReference>
<organism evidence="9">
    <name type="scientific">Intestinibacter bartlettii</name>
    <dbReference type="NCBI Taxonomy" id="261299"/>
    <lineage>
        <taxon>Bacteria</taxon>
        <taxon>Bacillati</taxon>
        <taxon>Bacillota</taxon>
        <taxon>Clostridia</taxon>
        <taxon>Peptostreptococcales</taxon>
        <taxon>Peptostreptococcaceae</taxon>
        <taxon>Intestinibacter</taxon>
    </lineage>
</organism>
<evidence type="ECO:0000256" key="1">
    <source>
        <dbReference type="ARBA" id="ARBA00001946"/>
    </source>
</evidence>
<comment type="similarity">
    <text evidence="6">Belongs to the TRAFAC class OBG-HflX-like GTPase superfamily. OBG GTPase family. YchF/OLA1 subfamily.</text>
</comment>
<evidence type="ECO:0000256" key="5">
    <source>
        <dbReference type="ARBA" id="ARBA00022842"/>
    </source>
</evidence>
<dbReference type="HAMAP" id="MF_00944">
    <property type="entry name" value="YchF_OLA1_ATPase"/>
    <property type="match status" value="1"/>
</dbReference>
<dbReference type="AlphaFoldDB" id="A0A6N2Z8B4"/>
<dbReference type="FunFam" id="1.10.150.300:FF:000001">
    <property type="entry name" value="Ribosome-binding ATPase YchF"/>
    <property type="match status" value="1"/>
</dbReference>
<protein>
    <recommendedName>
        <fullName evidence="6">Ribosome-binding ATPase YchF</fullName>
    </recommendedName>
</protein>
<dbReference type="FunFam" id="3.10.20.30:FF:000001">
    <property type="entry name" value="Ribosome-binding ATPase YchF"/>
    <property type="match status" value="1"/>
</dbReference>
<dbReference type="Gene3D" id="3.10.20.30">
    <property type="match status" value="1"/>
</dbReference>
<dbReference type="NCBIfam" id="TIGR00092">
    <property type="entry name" value="redox-regulated ATPase YchF"/>
    <property type="match status" value="1"/>
</dbReference>
<gene>
    <name evidence="6 9" type="primary">ychF</name>
    <name evidence="9" type="ORF">IBLFYP30_01072</name>
</gene>
<dbReference type="GO" id="GO:0016887">
    <property type="term" value="F:ATP hydrolysis activity"/>
    <property type="evidence" value="ECO:0007669"/>
    <property type="project" value="UniProtKB-UniRule"/>
</dbReference>
<dbReference type="Pfam" id="PF06071">
    <property type="entry name" value="YchF-GTPase_C"/>
    <property type="match status" value="1"/>
</dbReference>
<dbReference type="GO" id="GO:0005737">
    <property type="term" value="C:cytoplasm"/>
    <property type="evidence" value="ECO:0007669"/>
    <property type="project" value="TreeGrafter"/>
</dbReference>
<comment type="function">
    <text evidence="6">ATPase that binds to both the 70S ribosome and the 50S ribosomal subunit in a nucleotide-independent manner.</text>
</comment>
<feature type="binding site" evidence="6">
    <location>
        <begin position="10"/>
        <end position="15"/>
    </location>
    <ligand>
        <name>ATP</name>
        <dbReference type="ChEBI" id="CHEBI:30616"/>
    </ligand>
</feature>
<dbReference type="PANTHER" id="PTHR23305:SF18">
    <property type="entry name" value="OBG-TYPE G DOMAIN-CONTAINING PROTEIN"/>
    <property type="match status" value="1"/>
</dbReference>
<dbReference type="CDD" id="cd04867">
    <property type="entry name" value="TGS_YchF_OLA1"/>
    <property type="match status" value="1"/>
</dbReference>
<evidence type="ECO:0000259" key="7">
    <source>
        <dbReference type="PROSITE" id="PS51710"/>
    </source>
</evidence>
<sequence>MKLGIVGLPNVGKSTLFNAITQAGAESANYPFCTIEPNVGVVAVPDERLNVLKELNNAKKIVPTAIEFCDIAGLVRGASKGEGLGNKFLSHIREVDAIVHVVRCFEDSNVVHVDGSVDPIRDIDTINLELILSDIEILDRRIVKTTKALKSDKSLAGELEMLNAIAATLAESKSVRTMDFTEEEQEFVNSLNLLTSKPVIYAANVSEDDLADEGANNEYVARVREFAASENAEVVVVCAQIEAEISELESDEEKKEFLETLGLEQSGLDKLIQSSYSLLGLMSFLTAGEQEVRAWTIKVGTKAPQAAGKIHSDIERGFIRVEIVNYDDLVECGSVANAREKGLVRLEGKDYVMQNGDVVNFRFNV</sequence>
<dbReference type="InterPro" id="IPR013029">
    <property type="entry name" value="YchF_C"/>
</dbReference>
<dbReference type="InterPro" id="IPR041706">
    <property type="entry name" value="YchF_N"/>
</dbReference>
<keyword evidence="2" id="KW-0479">Metal-binding</keyword>
<keyword evidence="4 6" id="KW-0067">ATP-binding</keyword>
<evidence type="ECO:0000259" key="8">
    <source>
        <dbReference type="PROSITE" id="PS51880"/>
    </source>
</evidence>
<evidence type="ECO:0000256" key="2">
    <source>
        <dbReference type="ARBA" id="ARBA00022723"/>
    </source>
</evidence>
<dbReference type="SUPFAM" id="SSF81271">
    <property type="entry name" value="TGS-like"/>
    <property type="match status" value="1"/>
</dbReference>
<dbReference type="InterPro" id="IPR023192">
    <property type="entry name" value="TGS-like_dom_sf"/>
</dbReference>
<dbReference type="GO" id="GO:0005525">
    <property type="term" value="F:GTP binding"/>
    <property type="evidence" value="ECO:0007669"/>
    <property type="project" value="InterPro"/>
</dbReference>
<evidence type="ECO:0000256" key="6">
    <source>
        <dbReference type="HAMAP-Rule" id="MF_00944"/>
    </source>
</evidence>
<keyword evidence="3 6" id="KW-0547">Nucleotide-binding</keyword>
<dbReference type="InterPro" id="IPR031167">
    <property type="entry name" value="G_OBG"/>
</dbReference>
<evidence type="ECO:0000256" key="3">
    <source>
        <dbReference type="ARBA" id="ARBA00022741"/>
    </source>
</evidence>
<dbReference type="GO" id="GO:0043023">
    <property type="term" value="F:ribosomal large subunit binding"/>
    <property type="evidence" value="ECO:0007669"/>
    <property type="project" value="UniProtKB-UniRule"/>
</dbReference>
<proteinExistence type="inferred from homology"/>
<evidence type="ECO:0000256" key="4">
    <source>
        <dbReference type="ARBA" id="ARBA00022840"/>
    </source>
</evidence>
<dbReference type="InterPro" id="IPR004396">
    <property type="entry name" value="ATPase_YchF/OLA1"/>
</dbReference>
<dbReference type="PIRSF" id="PIRSF006641">
    <property type="entry name" value="CHP00092"/>
    <property type="match status" value="1"/>
</dbReference>
<dbReference type="EMBL" id="CACRUE010000009">
    <property type="protein sequence ID" value="VYT74833.1"/>
    <property type="molecule type" value="Genomic_DNA"/>
</dbReference>
<dbReference type="GO" id="GO:0005524">
    <property type="term" value="F:ATP binding"/>
    <property type="evidence" value="ECO:0007669"/>
    <property type="project" value="UniProtKB-UniRule"/>
</dbReference>
<feature type="domain" description="TGS" evidence="8">
    <location>
        <begin position="280"/>
        <end position="363"/>
    </location>
</feature>
<dbReference type="InterPro" id="IPR004095">
    <property type="entry name" value="TGS"/>
</dbReference>
<comment type="cofactor">
    <cofactor evidence="1">
        <name>Mg(2+)</name>
        <dbReference type="ChEBI" id="CHEBI:18420"/>
    </cofactor>
</comment>
<dbReference type="RefSeq" id="WP_024037473.1">
    <property type="nucleotide sequence ID" value="NZ_CACRUE010000009.1"/>
</dbReference>
<dbReference type="Gene3D" id="3.40.50.300">
    <property type="entry name" value="P-loop containing nucleotide triphosphate hydrolases"/>
    <property type="match status" value="1"/>
</dbReference>
<dbReference type="CDD" id="cd01900">
    <property type="entry name" value="YchF"/>
    <property type="match status" value="1"/>
</dbReference>
<dbReference type="PROSITE" id="PS51710">
    <property type="entry name" value="G_OBG"/>
    <property type="match status" value="1"/>
</dbReference>
<evidence type="ECO:0000313" key="9">
    <source>
        <dbReference type="EMBL" id="VYT74833.1"/>
    </source>
</evidence>